<organism evidence="1">
    <name type="scientific">freshwater metagenome</name>
    <dbReference type="NCBI Taxonomy" id="449393"/>
    <lineage>
        <taxon>unclassified sequences</taxon>
        <taxon>metagenomes</taxon>
        <taxon>ecological metagenomes</taxon>
    </lineage>
</organism>
<evidence type="ECO:0000313" key="1">
    <source>
        <dbReference type="EMBL" id="CAB4852721.1"/>
    </source>
</evidence>
<reference evidence="1" key="1">
    <citation type="submission" date="2020-05" db="EMBL/GenBank/DDBJ databases">
        <authorList>
            <person name="Chiriac C."/>
            <person name="Salcher M."/>
            <person name="Ghai R."/>
            <person name="Kavagutti S V."/>
        </authorList>
    </citation>
    <scope>NUCLEOTIDE SEQUENCE</scope>
</reference>
<proteinExistence type="predicted"/>
<name>A0A6J7C694_9ZZZZ</name>
<accession>A0A6J7C694</accession>
<dbReference type="AlphaFoldDB" id="A0A6J7C694"/>
<sequence>MTQCSAPDLQKLLGKGKMNAMIRHPWFQEYRNYEHAYKHGISRSGFTQVEVYPFFREVHTNANGKIRPTAMLQFTFSYGGFKVVQVEKYYRDKEPDENEKRLGPSAGWKHLKTWSKEENAVEKAWNKHNMTEADEAGSTLYHVTKTINVPNIQQHGITGMNPTNFKKASGGQYGNIGEIFCMTSKKDAIRWAAKWEWQLLSKMGTGAVSVVSFTDDPRTWQKDDSDPLGQAGNEGQWLKKHNVHVSPEQIIGAEPVTIDMIKGARV</sequence>
<gene>
    <name evidence="1" type="ORF">UFOPK3267_02250</name>
</gene>
<protein>
    <submittedName>
        <fullName evidence="1">Unannotated protein</fullName>
    </submittedName>
</protein>
<dbReference type="EMBL" id="CAFBIY010000149">
    <property type="protein sequence ID" value="CAB4852721.1"/>
    <property type="molecule type" value="Genomic_DNA"/>
</dbReference>